<dbReference type="GO" id="GO:0005634">
    <property type="term" value="C:nucleus"/>
    <property type="evidence" value="ECO:0007669"/>
    <property type="project" value="UniProtKB-SubCell"/>
</dbReference>
<keyword evidence="2" id="KW-0479">Metal-binding</keyword>
<keyword evidence="5" id="KW-0804">Transcription</keyword>
<dbReference type="PANTHER" id="PTHR47540">
    <property type="entry name" value="THIAMINE REPRESSIBLE GENES REGULATORY PROTEIN THI5"/>
    <property type="match status" value="1"/>
</dbReference>
<dbReference type="GO" id="GO:0000981">
    <property type="term" value="F:DNA-binding transcription factor activity, RNA polymerase II-specific"/>
    <property type="evidence" value="ECO:0007669"/>
    <property type="project" value="InterPro"/>
</dbReference>
<feature type="region of interest" description="Disordered" evidence="7">
    <location>
        <begin position="105"/>
        <end position="141"/>
    </location>
</feature>
<evidence type="ECO:0000256" key="5">
    <source>
        <dbReference type="ARBA" id="ARBA00023163"/>
    </source>
</evidence>
<dbReference type="CDD" id="cd12148">
    <property type="entry name" value="fungal_TF_MHR"/>
    <property type="match status" value="1"/>
</dbReference>
<dbReference type="PROSITE" id="PS00463">
    <property type="entry name" value="ZN2_CY6_FUNGAL_1"/>
    <property type="match status" value="1"/>
</dbReference>
<dbReference type="GO" id="GO:0045944">
    <property type="term" value="P:positive regulation of transcription by RNA polymerase II"/>
    <property type="evidence" value="ECO:0007669"/>
    <property type="project" value="TreeGrafter"/>
</dbReference>
<dbReference type="InterPro" id="IPR051711">
    <property type="entry name" value="Stress_Response_Reg"/>
</dbReference>
<comment type="subcellular location">
    <subcellularLocation>
        <location evidence="1">Nucleus</location>
    </subcellularLocation>
</comment>
<proteinExistence type="predicted"/>
<dbReference type="GO" id="GO:0043565">
    <property type="term" value="F:sequence-specific DNA binding"/>
    <property type="evidence" value="ECO:0007669"/>
    <property type="project" value="TreeGrafter"/>
</dbReference>
<evidence type="ECO:0000256" key="2">
    <source>
        <dbReference type="ARBA" id="ARBA00022723"/>
    </source>
</evidence>
<gene>
    <name evidence="9" type="ORF">B0I35DRAFT_451837</name>
</gene>
<dbReference type="EMBL" id="JAGPNK010000008">
    <property type="protein sequence ID" value="KAH7317103.1"/>
    <property type="molecule type" value="Genomic_DNA"/>
</dbReference>
<keyword evidence="3" id="KW-0805">Transcription regulation</keyword>
<dbReference type="AlphaFoldDB" id="A0A8K0WRZ5"/>
<evidence type="ECO:0000259" key="8">
    <source>
        <dbReference type="PROSITE" id="PS50048"/>
    </source>
</evidence>
<evidence type="ECO:0000256" key="6">
    <source>
        <dbReference type="ARBA" id="ARBA00023242"/>
    </source>
</evidence>
<feature type="compositionally biased region" description="Low complexity" evidence="7">
    <location>
        <begin position="11"/>
        <end position="36"/>
    </location>
</feature>
<evidence type="ECO:0000256" key="1">
    <source>
        <dbReference type="ARBA" id="ARBA00004123"/>
    </source>
</evidence>
<dbReference type="GO" id="GO:0008270">
    <property type="term" value="F:zinc ion binding"/>
    <property type="evidence" value="ECO:0007669"/>
    <property type="project" value="InterPro"/>
</dbReference>
<sequence length="707" mass="79742">MPASGAVAVRVPAASPEPEQPEQPEQSEQPVQPEPQAGSSYHAGSWPVCRPPACDRCRSKKIKCNGDQPCEKCKKTNNAASCTYPKRNKTIKVPQRYIDGLLREIERLKRGDSSEPEDENRPPKKKREPKSRRPPPLDWHADINATGNRAPWFIDHRNVFHAPILVSEAADAAFATRFRQAISNPQGPEPAHLLRVSYPSDEQLMSLSEKGKSWPTAYRANFLLEAAIQYVSRCFYIGHRDTLQQGFDHVQYDPEAADPVLRCKFLVLFALGELSSARSSSNPEQYPGMAYFSLASTILGFLQERPRLELIETHLLLSLYCMAINRRYSSYVFCGTGLRCAIVMGLHMSTPESKLPNLGAREHRQRLFWTAYMFDRLWGAHLRHPAGIQDDEIGVELPSRHISMQQPMVRTSAFDHVEFEYYQASIKLTGLLTNVTRLVYGLGEQHQDKPLSERVQQALNELQLWVSHLPAALQIDGVLEARTDPRIVSLHLLFYQCVILATRPILLHTVRVKVTSMQTSMYSIAAAVPASAWALSEACIRCARHSSKLLRQAWINGSFAIFDCFFTKYLFSSLTILAMSSLLDSKDSRTDRDSFQEAAHLLEQLKVAGNFVAQENDPHVQRIHEALEECNRLVTRPSRMDIGQITNTDFMQTFGANDPLAMHGEWPEPSLQSLLTQPALDMQFLEGVGGGDYTEDLHWTDGPYATW</sequence>
<protein>
    <submittedName>
        <fullName evidence="9">Fungal-specific transcription factor domain-containing protein</fullName>
    </submittedName>
</protein>
<reference evidence="9" key="1">
    <citation type="journal article" date="2021" name="Nat. Commun.">
        <title>Genetic determinants of endophytism in the Arabidopsis root mycobiome.</title>
        <authorList>
            <person name="Mesny F."/>
            <person name="Miyauchi S."/>
            <person name="Thiergart T."/>
            <person name="Pickel B."/>
            <person name="Atanasova L."/>
            <person name="Karlsson M."/>
            <person name="Huettel B."/>
            <person name="Barry K.W."/>
            <person name="Haridas S."/>
            <person name="Chen C."/>
            <person name="Bauer D."/>
            <person name="Andreopoulos W."/>
            <person name="Pangilinan J."/>
            <person name="LaButti K."/>
            <person name="Riley R."/>
            <person name="Lipzen A."/>
            <person name="Clum A."/>
            <person name="Drula E."/>
            <person name="Henrissat B."/>
            <person name="Kohler A."/>
            <person name="Grigoriev I.V."/>
            <person name="Martin F.M."/>
            <person name="Hacquard S."/>
        </authorList>
    </citation>
    <scope>NUCLEOTIDE SEQUENCE</scope>
    <source>
        <strain evidence="9">MPI-CAGE-CH-0235</strain>
    </source>
</reference>
<name>A0A8K0WRZ5_9HYPO</name>
<dbReference type="PANTHER" id="PTHR47540:SF6">
    <property type="entry name" value="ZN(II)2CYS6 TRANSCRIPTION FACTOR (EUROFUNG)"/>
    <property type="match status" value="1"/>
</dbReference>
<dbReference type="Proteomes" id="UP000813444">
    <property type="component" value="Unassembled WGS sequence"/>
</dbReference>
<dbReference type="Pfam" id="PF00172">
    <property type="entry name" value="Zn_clus"/>
    <property type="match status" value="1"/>
</dbReference>
<feature type="compositionally biased region" description="Basic residues" evidence="7">
    <location>
        <begin position="123"/>
        <end position="133"/>
    </location>
</feature>
<feature type="domain" description="Zn(2)-C6 fungal-type" evidence="8">
    <location>
        <begin position="53"/>
        <end position="84"/>
    </location>
</feature>
<keyword evidence="10" id="KW-1185">Reference proteome</keyword>
<keyword evidence="6" id="KW-0539">Nucleus</keyword>
<accession>A0A8K0WRZ5</accession>
<dbReference type="CDD" id="cd00067">
    <property type="entry name" value="GAL4"/>
    <property type="match status" value="1"/>
</dbReference>
<dbReference type="SMART" id="SM00066">
    <property type="entry name" value="GAL4"/>
    <property type="match status" value="1"/>
</dbReference>
<feature type="region of interest" description="Disordered" evidence="7">
    <location>
        <begin position="1"/>
        <end position="46"/>
    </location>
</feature>
<evidence type="ECO:0000313" key="10">
    <source>
        <dbReference type="Proteomes" id="UP000813444"/>
    </source>
</evidence>
<dbReference type="SMART" id="SM00906">
    <property type="entry name" value="Fungal_trans"/>
    <property type="match status" value="1"/>
</dbReference>
<evidence type="ECO:0000313" key="9">
    <source>
        <dbReference type="EMBL" id="KAH7317103.1"/>
    </source>
</evidence>
<dbReference type="InterPro" id="IPR001138">
    <property type="entry name" value="Zn2Cys6_DnaBD"/>
</dbReference>
<dbReference type="Gene3D" id="4.10.240.10">
    <property type="entry name" value="Zn(2)-C6 fungal-type DNA-binding domain"/>
    <property type="match status" value="1"/>
</dbReference>
<evidence type="ECO:0000256" key="3">
    <source>
        <dbReference type="ARBA" id="ARBA00023015"/>
    </source>
</evidence>
<dbReference type="Pfam" id="PF04082">
    <property type="entry name" value="Fungal_trans"/>
    <property type="match status" value="1"/>
</dbReference>
<dbReference type="SUPFAM" id="SSF57701">
    <property type="entry name" value="Zn2/Cys6 DNA-binding domain"/>
    <property type="match status" value="1"/>
</dbReference>
<evidence type="ECO:0000256" key="4">
    <source>
        <dbReference type="ARBA" id="ARBA00023125"/>
    </source>
</evidence>
<dbReference type="PROSITE" id="PS50048">
    <property type="entry name" value="ZN2_CY6_FUNGAL_2"/>
    <property type="match status" value="1"/>
</dbReference>
<comment type="caution">
    <text evidence="9">The sequence shown here is derived from an EMBL/GenBank/DDBJ whole genome shotgun (WGS) entry which is preliminary data.</text>
</comment>
<dbReference type="OrthoDB" id="3990906at2759"/>
<dbReference type="InterPro" id="IPR036864">
    <property type="entry name" value="Zn2-C6_fun-type_DNA-bd_sf"/>
</dbReference>
<evidence type="ECO:0000256" key="7">
    <source>
        <dbReference type="SAM" id="MobiDB-lite"/>
    </source>
</evidence>
<dbReference type="GO" id="GO:0006351">
    <property type="term" value="P:DNA-templated transcription"/>
    <property type="evidence" value="ECO:0007669"/>
    <property type="project" value="InterPro"/>
</dbReference>
<dbReference type="InterPro" id="IPR007219">
    <property type="entry name" value="XnlR_reg_dom"/>
</dbReference>
<keyword evidence="4" id="KW-0238">DNA-binding</keyword>
<organism evidence="9 10">
    <name type="scientific">Stachybotrys elegans</name>
    <dbReference type="NCBI Taxonomy" id="80388"/>
    <lineage>
        <taxon>Eukaryota</taxon>
        <taxon>Fungi</taxon>
        <taxon>Dikarya</taxon>
        <taxon>Ascomycota</taxon>
        <taxon>Pezizomycotina</taxon>
        <taxon>Sordariomycetes</taxon>
        <taxon>Hypocreomycetidae</taxon>
        <taxon>Hypocreales</taxon>
        <taxon>Stachybotryaceae</taxon>
        <taxon>Stachybotrys</taxon>
    </lineage>
</organism>